<dbReference type="GO" id="GO:0006281">
    <property type="term" value="P:DNA repair"/>
    <property type="evidence" value="ECO:0007669"/>
    <property type="project" value="InterPro"/>
</dbReference>
<feature type="region of interest" description="Disordered" evidence="4">
    <location>
        <begin position="1"/>
        <end position="23"/>
    </location>
</feature>
<feature type="domain" description="UmuC" evidence="5">
    <location>
        <begin position="29"/>
        <end position="177"/>
    </location>
</feature>
<dbReference type="Proteomes" id="UP000784435">
    <property type="component" value="Unassembled WGS sequence"/>
</dbReference>
<dbReference type="PANTHER" id="PTHR35369:SF2">
    <property type="entry name" value="BLR3025 PROTEIN"/>
    <property type="match status" value="1"/>
</dbReference>
<evidence type="ECO:0000256" key="4">
    <source>
        <dbReference type="SAM" id="MobiDB-lite"/>
    </source>
</evidence>
<feature type="region of interest" description="Disordered" evidence="4">
    <location>
        <begin position="434"/>
        <end position="466"/>
    </location>
</feature>
<comment type="similarity">
    <text evidence="1">Belongs to the DNA polymerase type-Y family.</text>
</comment>
<feature type="compositionally biased region" description="Basic and acidic residues" evidence="4">
    <location>
        <begin position="1"/>
        <end position="11"/>
    </location>
</feature>
<evidence type="ECO:0000259" key="5">
    <source>
        <dbReference type="PROSITE" id="PS50173"/>
    </source>
</evidence>
<evidence type="ECO:0000256" key="3">
    <source>
        <dbReference type="ARBA" id="ARBA00025589"/>
    </source>
</evidence>
<dbReference type="Pfam" id="PF00817">
    <property type="entry name" value="IMS"/>
    <property type="match status" value="1"/>
</dbReference>
<reference evidence="6" key="1">
    <citation type="journal article" date="2021" name="PeerJ">
        <title>Extensive microbial diversity within the chicken gut microbiome revealed by metagenomics and culture.</title>
        <authorList>
            <person name="Gilroy R."/>
            <person name="Ravi A."/>
            <person name="Getino M."/>
            <person name="Pursley I."/>
            <person name="Horton D.L."/>
            <person name="Alikhan N.F."/>
            <person name="Baker D."/>
            <person name="Gharbi K."/>
            <person name="Hall N."/>
            <person name="Watson M."/>
            <person name="Adriaenssens E.M."/>
            <person name="Foster-Nyarko E."/>
            <person name="Jarju S."/>
            <person name="Secka A."/>
            <person name="Antonio M."/>
            <person name="Oren A."/>
            <person name="Chaudhuri R.R."/>
            <person name="La Ragione R."/>
            <person name="Hildebrand F."/>
            <person name="Pallen M.J."/>
        </authorList>
    </citation>
    <scope>NUCLEOTIDE SEQUENCE</scope>
    <source>
        <strain evidence="6">ChiGjej5B5-7349</strain>
    </source>
</reference>
<feature type="region of interest" description="Disordered" evidence="4">
    <location>
        <begin position="348"/>
        <end position="385"/>
    </location>
</feature>
<dbReference type="InterPro" id="IPR043502">
    <property type="entry name" value="DNA/RNA_pol_sf"/>
</dbReference>
<dbReference type="PROSITE" id="PS50173">
    <property type="entry name" value="UMUC"/>
    <property type="match status" value="1"/>
</dbReference>
<keyword evidence="2" id="KW-0227">DNA damage</keyword>
<reference evidence="6" key="2">
    <citation type="submission" date="2021-09" db="EMBL/GenBank/DDBJ databases">
        <authorList>
            <person name="Gilroy R."/>
        </authorList>
    </citation>
    <scope>NUCLEOTIDE SEQUENCE</scope>
    <source>
        <strain evidence="6">ChiGjej5B5-7349</strain>
    </source>
</reference>
<dbReference type="InterPro" id="IPR050356">
    <property type="entry name" value="SulA_CellDiv_inhibitor"/>
</dbReference>
<comment type="function">
    <text evidence="3">Poorly processive, error-prone DNA polymerase involved in untargeted mutagenesis. Copies undamaged DNA at stalled replication forks, which arise in vivo from mismatched or misaligned primer ends. These misaligned primers can be extended by PolIV. Exhibits no 3'-5' exonuclease (proofreading) activity. May be involved in translesional synthesis, in conjunction with the beta clamp from PolIII.</text>
</comment>
<evidence type="ECO:0000313" key="6">
    <source>
        <dbReference type="EMBL" id="HJG79898.1"/>
    </source>
</evidence>
<gene>
    <name evidence="6" type="ORF">K8V08_05760</name>
</gene>
<sequence length="568" mass="60261">MREQRSARPDEQSSQQSGEQPDGSALQRVLVLVVPDWSALAAALEADALPTAPVAVLHANRVVSVNAPARALGVEPAMTTRAARGRCPDLLLAPRDPDAEARLFASATQALDDTVARFTVLGPGAVSIPAASLRHTHPDEATAVEHLLAALTESTGWEFLPGIADTHFAALLAARTATRVEPGGTRAFLAAQPTRALDAALLLDETLDPQALSELVSVLERLGLRTLGAFAQLSPTDVGTRFGPLGLRLRDLARGVGQRGLRDHSRTDDLVVEAPLEPPTPRTDVLAFRARAAAAQLFDEVRQRALACTQVTIRLTAAGGQVSERTWRLEDMTDNRVADRARWQAEGWLASRAAPSPATTARPAATPGPAATAGPAPASDPDEGSEGIALLTLTAAELAAPLATQRSLLDRGSGAVAHSLERVQGLFGPDSVLVPGLQGGRDPQETNLWTPWQQAPRPDRDPEAPWPGAIPAPHPARILSTPVELLDAAGGSVLARSSGLDSRPVTLRIPGSGTHRIVDHSSPWPVETGWWEPALRQRRVRLQVLAEDGAAFLLCREDGQWRLVGEYA</sequence>
<dbReference type="AlphaFoldDB" id="A0A921MD72"/>
<dbReference type="Gene3D" id="3.30.70.270">
    <property type="match status" value="1"/>
</dbReference>
<comment type="caution">
    <text evidence="6">The sequence shown here is derived from an EMBL/GenBank/DDBJ whole genome shotgun (WGS) entry which is preliminary data.</text>
</comment>
<evidence type="ECO:0000313" key="7">
    <source>
        <dbReference type="Proteomes" id="UP000784435"/>
    </source>
</evidence>
<proteinExistence type="inferred from homology"/>
<dbReference type="Gene3D" id="3.40.1170.60">
    <property type="match status" value="1"/>
</dbReference>
<accession>A0A921MD72</accession>
<dbReference type="PANTHER" id="PTHR35369">
    <property type="entry name" value="BLR3025 PROTEIN-RELATED"/>
    <property type="match status" value="1"/>
</dbReference>
<name>A0A921MD72_9MICO</name>
<dbReference type="SUPFAM" id="SSF56672">
    <property type="entry name" value="DNA/RNA polymerases"/>
    <property type="match status" value="1"/>
</dbReference>
<dbReference type="InterPro" id="IPR001126">
    <property type="entry name" value="UmuC"/>
</dbReference>
<protein>
    <submittedName>
        <fullName evidence="6">DNA polymerase Y family protein</fullName>
    </submittedName>
</protein>
<organism evidence="6 7">
    <name type="scientific">Brevibacterium senegalense</name>
    <dbReference type="NCBI Taxonomy" id="1033736"/>
    <lineage>
        <taxon>Bacteria</taxon>
        <taxon>Bacillati</taxon>
        <taxon>Actinomycetota</taxon>
        <taxon>Actinomycetes</taxon>
        <taxon>Micrococcales</taxon>
        <taxon>Brevibacteriaceae</taxon>
        <taxon>Brevibacterium</taxon>
    </lineage>
</organism>
<evidence type="ECO:0000256" key="2">
    <source>
        <dbReference type="ARBA" id="ARBA00022763"/>
    </source>
</evidence>
<dbReference type="EMBL" id="DYUK01000120">
    <property type="protein sequence ID" value="HJG79898.1"/>
    <property type="molecule type" value="Genomic_DNA"/>
</dbReference>
<dbReference type="InterPro" id="IPR043128">
    <property type="entry name" value="Rev_trsase/Diguanyl_cyclase"/>
</dbReference>
<evidence type="ECO:0000256" key="1">
    <source>
        <dbReference type="ARBA" id="ARBA00010945"/>
    </source>
</evidence>
<feature type="compositionally biased region" description="Low complexity" evidence="4">
    <location>
        <begin position="350"/>
        <end position="377"/>
    </location>
</feature>